<protein>
    <recommendedName>
        <fullName evidence="2">SH3b domain-containing protein</fullName>
    </recommendedName>
</protein>
<evidence type="ECO:0000313" key="3">
    <source>
        <dbReference type="EMBL" id="EPX82345.1"/>
    </source>
</evidence>
<comment type="caution">
    <text evidence="3">The sequence shown here is derived from an EMBL/GenBank/DDBJ whole genome shotgun (WGS) entry which is preliminary data.</text>
</comment>
<dbReference type="HOGENOM" id="CLU_118088_0_0_5"/>
<dbReference type="RefSeq" id="WP_021120270.1">
    <property type="nucleotide sequence ID" value="NZ_KE557275.1"/>
</dbReference>
<feature type="domain" description="SH3b" evidence="2">
    <location>
        <begin position="33"/>
        <end position="86"/>
    </location>
</feature>
<dbReference type="EMBL" id="APVH01000023">
    <property type="protein sequence ID" value="EPX82345.1"/>
    <property type="molecule type" value="Genomic_DNA"/>
</dbReference>
<feature type="signal peptide" evidence="1">
    <location>
        <begin position="1"/>
        <end position="17"/>
    </location>
</feature>
<dbReference type="AlphaFoldDB" id="S9RWE0"/>
<dbReference type="InterPro" id="IPR003646">
    <property type="entry name" value="SH3-like_bac-type"/>
</dbReference>
<organism evidence="3 4">
    <name type="scientific">Salipiger mucosus DSM 16094</name>
    <dbReference type="NCBI Taxonomy" id="1123237"/>
    <lineage>
        <taxon>Bacteria</taxon>
        <taxon>Pseudomonadati</taxon>
        <taxon>Pseudomonadota</taxon>
        <taxon>Alphaproteobacteria</taxon>
        <taxon>Rhodobacterales</taxon>
        <taxon>Roseobacteraceae</taxon>
        <taxon>Salipiger</taxon>
    </lineage>
</organism>
<gene>
    <name evidence="3" type="ORF">Salmuc_04070</name>
</gene>
<dbReference type="Proteomes" id="UP000015347">
    <property type="component" value="Unassembled WGS sequence"/>
</dbReference>
<dbReference type="Gene3D" id="2.30.30.40">
    <property type="entry name" value="SH3 Domains"/>
    <property type="match status" value="1"/>
</dbReference>
<evidence type="ECO:0000256" key="1">
    <source>
        <dbReference type="SAM" id="SignalP"/>
    </source>
</evidence>
<accession>S9RWE0</accession>
<reference evidence="4" key="1">
    <citation type="journal article" date="2014" name="Stand. Genomic Sci.">
        <title>Genome sequence of the exopolysaccharide-producing Salipiger mucosus type strain (DSM 16094(T)), a moderately halophilic member of the Roseobacter clade.</title>
        <authorList>
            <person name="Riedel T."/>
            <person name="Spring S."/>
            <person name="Fiebig A."/>
            <person name="Petersen J."/>
            <person name="Kyrpides N.C."/>
            <person name="Goker M."/>
            <person name="Klenk H.P."/>
        </authorList>
    </citation>
    <scope>NUCLEOTIDE SEQUENCE [LARGE SCALE GENOMIC DNA]</scope>
    <source>
        <strain evidence="4">DSM 16094</strain>
    </source>
</reference>
<evidence type="ECO:0000313" key="4">
    <source>
        <dbReference type="Proteomes" id="UP000015347"/>
    </source>
</evidence>
<keyword evidence="4" id="KW-1185">Reference proteome</keyword>
<dbReference type="eggNOG" id="COG3650">
    <property type="taxonomic scope" value="Bacteria"/>
</dbReference>
<dbReference type="STRING" id="1123237.Salmuc_04070"/>
<proteinExistence type="predicted"/>
<name>S9RWE0_9RHOB</name>
<dbReference type="eggNOG" id="COG4991">
    <property type="taxonomic scope" value="Bacteria"/>
</dbReference>
<sequence length="201" mass="20504">MIRTTMAMMLAAGTAAAQDYPALHAVTGVAPDDVLNLRAGPDAGAEIRGTLAPDATGVEVTAANDDGTWGRVNTGEGHAWASLSYLAPQEGGALPEVSSVTCFGTEPFWNYAVTQSGSATFSGVDEETATLQADAVRRAAGHSAPYVSVAGAPERQAVLVMTPDAQCSDGMSDRLFGLSATLVLTGQVSRALTGCCSIAPR</sequence>
<dbReference type="OrthoDB" id="5489750at2"/>
<feature type="chain" id="PRO_5004556039" description="SH3b domain-containing protein" evidence="1">
    <location>
        <begin position="18"/>
        <end position="201"/>
    </location>
</feature>
<evidence type="ECO:0000259" key="2">
    <source>
        <dbReference type="Pfam" id="PF08239"/>
    </source>
</evidence>
<dbReference type="Pfam" id="PF08239">
    <property type="entry name" value="SH3_3"/>
    <property type="match status" value="1"/>
</dbReference>
<keyword evidence="1" id="KW-0732">Signal</keyword>